<dbReference type="AlphaFoldDB" id="A0A379X132"/>
<proteinExistence type="predicted"/>
<dbReference type="Proteomes" id="UP000254712">
    <property type="component" value="Unassembled WGS sequence"/>
</dbReference>
<organism evidence="1 2">
    <name type="scientific">Salmonella enterica I</name>
    <dbReference type="NCBI Taxonomy" id="59201"/>
    <lineage>
        <taxon>Bacteria</taxon>
        <taxon>Pseudomonadati</taxon>
        <taxon>Pseudomonadota</taxon>
        <taxon>Gammaproteobacteria</taxon>
        <taxon>Enterobacterales</taxon>
        <taxon>Enterobacteriaceae</taxon>
        <taxon>Salmonella</taxon>
    </lineage>
</organism>
<evidence type="ECO:0000313" key="2">
    <source>
        <dbReference type="Proteomes" id="UP000254712"/>
    </source>
</evidence>
<evidence type="ECO:0000313" key="1">
    <source>
        <dbReference type="EMBL" id="SUH39588.1"/>
    </source>
</evidence>
<protein>
    <submittedName>
        <fullName evidence="1">Uncharacterized protein</fullName>
    </submittedName>
</protein>
<dbReference type="EMBL" id="UGXT01000002">
    <property type="protein sequence ID" value="SUH39588.1"/>
    <property type="molecule type" value="Genomic_DNA"/>
</dbReference>
<name>A0A379X132_SALET</name>
<gene>
    <name evidence="1" type="ORF">NCTC8261_05952</name>
</gene>
<sequence length="93" mass="10164">MTIHQVYTPSVSLSALMSTDELDDDNTCPTAENRQQIQQALDQLMTTQGPAGALGQNRMDVVLTGDPAWKEGDIGEFTLRLHGDAITTAFSRR</sequence>
<accession>A0A379X132</accession>
<reference evidence="1 2" key="1">
    <citation type="submission" date="2018-06" db="EMBL/GenBank/DDBJ databases">
        <authorList>
            <consortium name="Pathogen Informatics"/>
            <person name="Doyle S."/>
        </authorList>
    </citation>
    <scope>NUCLEOTIDE SEQUENCE [LARGE SCALE GENOMIC DNA]</scope>
    <source>
        <strain evidence="1 2">NCTC8261</strain>
    </source>
</reference>